<proteinExistence type="predicted"/>
<feature type="region of interest" description="Disordered" evidence="1">
    <location>
        <begin position="183"/>
        <end position="215"/>
    </location>
</feature>
<reference evidence="2" key="1">
    <citation type="submission" date="2019-12" db="EMBL/GenBank/DDBJ databases">
        <title>An insight into the sialome of adult female Ixodes ricinus ticks feeding for 6 days.</title>
        <authorList>
            <person name="Perner J."/>
            <person name="Ribeiro J.M.C."/>
        </authorList>
    </citation>
    <scope>NUCLEOTIDE SEQUENCE</scope>
    <source>
        <strain evidence="2">Semi-engorged</strain>
        <tissue evidence="2">Salivary glands</tissue>
    </source>
</reference>
<accession>A0A6B0V327</accession>
<feature type="compositionally biased region" description="Basic and acidic residues" evidence="1">
    <location>
        <begin position="186"/>
        <end position="198"/>
    </location>
</feature>
<name>A0A6B0V327_IXORI</name>
<protein>
    <submittedName>
        <fullName evidence="2">Putative secreted protein</fullName>
    </submittedName>
</protein>
<dbReference type="EMBL" id="GIFC01014326">
    <property type="protein sequence ID" value="MXU96409.1"/>
    <property type="molecule type" value="Transcribed_RNA"/>
</dbReference>
<evidence type="ECO:0000313" key="2">
    <source>
        <dbReference type="EMBL" id="MXU96409.1"/>
    </source>
</evidence>
<organism evidence="2">
    <name type="scientific">Ixodes ricinus</name>
    <name type="common">Common tick</name>
    <name type="synonym">Acarus ricinus</name>
    <dbReference type="NCBI Taxonomy" id="34613"/>
    <lineage>
        <taxon>Eukaryota</taxon>
        <taxon>Metazoa</taxon>
        <taxon>Ecdysozoa</taxon>
        <taxon>Arthropoda</taxon>
        <taxon>Chelicerata</taxon>
        <taxon>Arachnida</taxon>
        <taxon>Acari</taxon>
        <taxon>Parasitiformes</taxon>
        <taxon>Ixodida</taxon>
        <taxon>Ixodoidea</taxon>
        <taxon>Ixodidae</taxon>
        <taxon>Ixodinae</taxon>
        <taxon>Ixodes</taxon>
    </lineage>
</organism>
<dbReference type="AlphaFoldDB" id="A0A6B0V327"/>
<evidence type="ECO:0000256" key="1">
    <source>
        <dbReference type="SAM" id="MobiDB-lite"/>
    </source>
</evidence>
<feature type="compositionally biased region" description="Polar residues" evidence="1">
    <location>
        <begin position="206"/>
        <end position="215"/>
    </location>
</feature>
<sequence length="215" mass="22244">MSNKYCRCRSAAGGSFPAAAALAAPAALSIWYEYAASNGPNGSTCAGCGGWCPPWWCPPAAAAAANCCCNCCAWSSCWALSLGRNPPAPPPVPSRGEWAAGGGVGEAWGGGVGDPVAPPPPAARRCSISCSCWSALTNAVLSRCVCSALRAFLRLDVTQASQMTAGRPDRRVSCHFQTGVKSRPHWVHEKGSGGRVREPASPSVRKPTTVSRPSR</sequence>